<dbReference type="EMBL" id="CP006939">
    <property type="protein sequence ID" value="AHC14254.1"/>
    <property type="molecule type" value="Genomic_DNA"/>
</dbReference>
<dbReference type="PROSITE" id="PS50893">
    <property type="entry name" value="ABC_TRANSPORTER_2"/>
    <property type="match status" value="1"/>
</dbReference>
<keyword evidence="7" id="KW-1185">Reference proteome</keyword>
<organism evidence="6 7">
    <name type="scientific">Salinispira pacifica</name>
    <dbReference type="NCBI Taxonomy" id="1307761"/>
    <lineage>
        <taxon>Bacteria</taxon>
        <taxon>Pseudomonadati</taxon>
        <taxon>Spirochaetota</taxon>
        <taxon>Spirochaetia</taxon>
        <taxon>Spirochaetales</taxon>
        <taxon>Spirochaetaceae</taxon>
        <taxon>Salinispira</taxon>
    </lineage>
</organism>
<dbReference type="CDD" id="cd03255">
    <property type="entry name" value="ABC_MJ0796_LolCDE_FtsE"/>
    <property type="match status" value="1"/>
</dbReference>
<keyword evidence="3 6" id="KW-0067">ATP-binding</keyword>
<sequence>MNGQSYLSVEGLEKRYGNGSSGITILDNLNMECSRGEITIITGESGSGKTTLLNILGGLDSADRGTVTVEDIRVSSLKEQQLFAYRQQKLGFIFQFHHLLRDFSALENTILPALIAGERRHEAESRGRELLDRVGLGERMDNLPHQLSGGERQRVAITRALINNPALILADEPTGSLDEERSREVEDLLFDLVRSREGTMIIVTHDQRLTARGDRSLHLTRGRLQQ</sequence>
<keyword evidence="6" id="KW-0449">Lipoprotein</keyword>
<dbReference type="PANTHER" id="PTHR42798">
    <property type="entry name" value="LIPOPROTEIN-RELEASING SYSTEM ATP-BINDING PROTEIN LOLD"/>
    <property type="match status" value="1"/>
</dbReference>
<dbReference type="eggNOG" id="COG1136">
    <property type="taxonomic scope" value="Bacteria"/>
</dbReference>
<keyword evidence="1" id="KW-0813">Transport</keyword>
<dbReference type="GO" id="GO:0022857">
    <property type="term" value="F:transmembrane transporter activity"/>
    <property type="evidence" value="ECO:0007669"/>
    <property type="project" value="UniProtKB-ARBA"/>
</dbReference>
<dbReference type="RefSeq" id="WP_024267185.1">
    <property type="nucleotide sequence ID" value="NC_023035.1"/>
</dbReference>
<dbReference type="FunFam" id="3.40.50.300:FF:000032">
    <property type="entry name" value="Export ABC transporter ATP-binding protein"/>
    <property type="match status" value="1"/>
</dbReference>
<evidence type="ECO:0000313" key="6">
    <source>
        <dbReference type="EMBL" id="AHC14254.1"/>
    </source>
</evidence>
<evidence type="ECO:0000256" key="4">
    <source>
        <dbReference type="ARBA" id="ARBA00038388"/>
    </source>
</evidence>
<dbReference type="InterPro" id="IPR017911">
    <property type="entry name" value="MacB-like_ATP-bd"/>
</dbReference>
<comment type="similarity">
    <text evidence="4">Belongs to the ABC transporter superfamily. Macrolide exporter (TC 3.A.1.122) family.</text>
</comment>
<feature type="domain" description="ABC transporter" evidence="5">
    <location>
        <begin position="7"/>
        <end position="226"/>
    </location>
</feature>
<reference evidence="6 7" key="1">
    <citation type="journal article" date="2015" name="Stand. Genomic Sci.">
        <title>Complete genome sequence and description of Salinispira pacifica gen. nov., sp. nov., a novel spirochaete isolated form a hypersaline microbial mat.</title>
        <authorList>
            <person name="Ben Hania W."/>
            <person name="Joseph M."/>
            <person name="Schumann P."/>
            <person name="Bunk B."/>
            <person name="Fiebig A."/>
            <person name="Sproer C."/>
            <person name="Klenk H.P."/>
            <person name="Fardeau M.L."/>
            <person name="Spring S."/>
        </authorList>
    </citation>
    <scope>NUCLEOTIDE SEQUENCE [LARGE SCALE GENOMIC DNA]</scope>
    <source>
        <strain evidence="6 7">L21-RPul-D2</strain>
    </source>
</reference>
<dbReference type="OrthoDB" id="9805538at2"/>
<dbReference type="GO" id="GO:0005524">
    <property type="term" value="F:ATP binding"/>
    <property type="evidence" value="ECO:0007669"/>
    <property type="project" value="UniProtKB-KW"/>
</dbReference>
<dbReference type="GO" id="GO:0098796">
    <property type="term" value="C:membrane protein complex"/>
    <property type="evidence" value="ECO:0007669"/>
    <property type="project" value="UniProtKB-ARBA"/>
</dbReference>
<evidence type="ECO:0000256" key="1">
    <source>
        <dbReference type="ARBA" id="ARBA00022448"/>
    </source>
</evidence>
<dbReference type="PANTHER" id="PTHR42798:SF2">
    <property type="entry name" value="ABC TRANSPORTER ATP-BINDING PROTEIN MG467-RELATED"/>
    <property type="match status" value="1"/>
</dbReference>
<dbReference type="SMART" id="SM00382">
    <property type="entry name" value="AAA"/>
    <property type="match status" value="1"/>
</dbReference>
<accession>V5WFC7</accession>
<dbReference type="Pfam" id="PF00005">
    <property type="entry name" value="ABC_tran"/>
    <property type="match status" value="1"/>
</dbReference>
<dbReference type="Proteomes" id="UP000018680">
    <property type="component" value="Chromosome"/>
</dbReference>
<dbReference type="InterPro" id="IPR003439">
    <property type="entry name" value="ABC_transporter-like_ATP-bd"/>
</dbReference>
<dbReference type="HOGENOM" id="CLU_000604_1_22_12"/>
<keyword evidence="2" id="KW-0547">Nucleotide-binding</keyword>
<proteinExistence type="inferred from homology"/>
<dbReference type="KEGG" id="slr:L21SP2_0832"/>
<dbReference type="InterPro" id="IPR027417">
    <property type="entry name" value="P-loop_NTPase"/>
</dbReference>
<dbReference type="AlphaFoldDB" id="V5WFC7"/>
<dbReference type="SUPFAM" id="SSF52540">
    <property type="entry name" value="P-loop containing nucleoside triphosphate hydrolases"/>
    <property type="match status" value="1"/>
</dbReference>
<evidence type="ECO:0000256" key="3">
    <source>
        <dbReference type="ARBA" id="ARBA00022840"/>
    </source>
</evidence>
<dbReference type="GO" id="GO:0016887">
    <property type="term" value="F:ATP hydrolysis activity"/>
    <property type="evidence" value="ECO:0007669"/>
    <property type="project" value="InterPro"/>
</dbReference>
<dbReference type="Gene3D" id="3.40.50.300">
    <property type="entry name" value="P-loop containing nucleotide triphosphate hydrolases"/>
    <property type="match status" value="1"/>
</dbReference>
<gene>
    <name evidence="6" type="ORF">L21SP2_0832</name>
</gene>
<evidence type="ECO:0000313" key="7">
    <source>
        <dbReference type="Proteomes" id="UP000018680"/>
    </source>
</evidence>
<dbReference type="STRING" id="1307761.L21SP2_0832"/>
<dbReference type="PATRIC" id="fig|1307761.3.peg.833"/>
<evidence type="ECO:0000256" key="2">
    <source>
        <dbReference type="ARBA" id="ARBA00022741"/>
    </source>
</evidence>
<protein>
    <submittedName>
        <fullName evidence="6">Lipoprotein releasing system ATP-binding protein LolD</fullName>
    </submittedName>
</protein>
<evidence type="ECO:0000259" key="5">
    <source>
        <dbReference type="PROSITE" id="PS50893"/>
    </source>
</evidence>
<name>V5WFC7_9SPIO</name>
<dbReference type="InterPro" id="IPR003593">
    <property type="entry name" value="AAA+_ATPase"/>
</dbReference>